<keyword evidence="1" id="KW-0472">Membrane</keyword>
<organism evidence="2 3">
    <name type="scientific">Methylobacterium isbiliense</name>
    <dbReference type="NCBI Taxonomy" id="315478"/>
    <lineage>
        <taxon>Bacteria</taxon>
        <taxon>Pseudomonadati</taxon>
        <taxon>Pseudomonadota</taxon>
        <taxon>Alphaproteobacteria</taxon>
        <taxon>Hyphomicrobiales</taxon>
        <taxon>Methylobacteriaceae</taxon>
        <taxon>Methylobacterium</taxon>
    </lineage>
</organism>
<dbReference type="Proteomes" id="UP001055153">
    <property type="component" value="Unassembled WGS sequence"/>
</dbReference>
<evidence type="ECO:0000313" key="2">
    <source>
        <dbReference type="EMBL" id="GJE03389.1"/>
    </source>
</evidence>
<evidence type="ECO:0008006" key="4">
    <source>
        <dbReference type="Google" id="ProtNLM"/>
    </source>
</evidence>
<dbReference type="Pfam" id="PF14316">
    <property type="entry name" value="DUF4381"/>
    <property type="match status" value="1"/>
</dbReference>
<sequence length="153" mass="15970">MPCCEGALTPAAQAALADLRGLHPPPDPGGLRLDVLAAIGLGLLLAAVTLLLRGWLARRRVSVRRAALADLAASRGLDPAARLLAQARLVARLARTLGAEGADRAAALDRLLATDFFTAGPGRALTRDLYARTVPDTEAIDAGLVRLLARVRT</sequence>
<protein>
    <recommendedName>
        <fullName evidence="4">DUF4381 domain-containing protein</fullName>
    </recommendedName>
</protein>
<keyword evidence="3" id="KW-1185">Reference proteome</keyword>
<accession>A0ABQ4SJJ9</accession>
<keyword evidence="1" id="KW-1133">Transmembrane helix</keyword>
<dbReference type="RefSeq" id="WP_238240786.1">
    <property type="nucleotide sequence ID" value="NZ_BPQQ01000075.1"/>
</dbReference>
<dbReference type="InterPro" id="IPR025489">
    <property type="entry name" value="DUF4381"/>
</dbReference>
<keyword evidence="1" id="KW-0812">Transmembrane</keyword>
<reference evidence="2" key="1">
    <citation type="journal article" date="2021" name="Front. Microbiol.">
        <title>Comprehensive Comparative Genomics and Phenotyping of Methylobacterium Species.</title>
        <authorList>
            <person name="Alessa O."/>
            <person name="Ogura Y."/>
            <person name="Fujitani Y."/>
            <person name="Takami H."/>
            <person name="Hayashi T."/>
            <person name="Sahin N."/>
            <person name="Tani A."/>
        </authorList>
    </citation>
    <scope>NUCLEOTIDE SEQUENCE</scope>
    <source>
        <strain evidence="2">DSM 17168</strain>
    </source>
</reference>
<name>A0ABQ4SJJ9_9HYPH</name>
<evidence type="ECO:0000256" key="1">
    <source>
        <dbReference type="SAM" id="Phobius"/>
    </source>
</evidence>
<dbReference type="EMBL" id="BPQQ01000075">
    <property type="protein sequence ID" value="GJE03389.1"/>
    <property type="molecule type" value="Genomic_DNA"/>
</dbReference>
<gene>
    <name evidence="2" type="ORF">GMJLKIPL_5343</name>
</gene>
<proteinExistence type="predicted"/>
<reference evidence="2" key="2">
    <citation type="submission" date="2021-08" db="EMBL/GenBank/DDBJ databases">
        <authorList>
            <person name="Tani A."/>
            <person name="Ola A."/>
            <person name="Ogura Y."/>
            <person name="Katsura K."/>
            <person name="Hayashi T."/>
        </authorList>
    </citation>
    <scope>NUCLEOTIDE SEQUENCE</scope>
    <source>
        <strain evidence="2">DSM 17168</strain>
    </source>
</reference>
<evidence type="ECO:0000313" key="3">
    <source>
        <dbReference type="Proteomes" id="UP001055153"/>
    </source>
</evidence>
<comment type="caution">
    <text evidence="2">The sequence shown here is derived from an EMBL/GenBank/DDBJ whole genome shotgun (WGS) entry which is preliminary data.</text>
</comment>
<feature type="transmembrane region" description="Helical" evidence="1">
    <location>
        <begin position="35"/>
        <end position="56"/>
    </location>
</feature>